<protein>
    <submittedName>
        <fullName evidence="2">Uncharacterized protein</fullName>
    </submittedName>
</protein>
<organism evidence="2 3">
    <name type="scientific">Thermobifida alba</name>
    <name type="common">Thermomonospora alba</name>
    <dbReference type="NCBI Taxonomy" id="53522"/>
    <lineage>
        <taxon>Bacteria</taxon>
        <taxon>Bacillati</taxon>
        <taxon>Actinomycetota</taxon>
        <taxon>Actinomycetes</taxon>
        <taxon>Streptosporangiales</taxon>
        <taxon>Nocardiopsidaceae</taxon>
        <taxon>Thermobifida</taxon>
    </lineage>
</organism>
<evidence type="ECO:0000313" key="2">
    <source>
        <dbReference type="EMBL" id="UPT19720.1"/>
    </source>
</evidence>
<dbReference type="Proteomes" id="UP000832041">
    <property type="component" value="Chromosome"/>
</dbReference>
<feature type="transmembrane region" description="Helical" evidence="1">
    <location>
        <begin position="41"/>
        <end position="61"/>
    </location>
</feature>
<name>A0ABY4KXF6_THEAE</name>
<dbReference type="EMBL" id="CP051627">
    <property type="protein sequence ID" value="UPT19720.1"/>
    <property type="molecule type" value="Genomic_DNA"/>
</dbReference>
<dbReference type="RefSeq" id="WP_248591945.1">
    <property type="nucleotide sequence ID" value="NZ_BAABEB010000001.1"/>
</dbReference>
<proteinExistence type="predicted"/>
<reference evidence="2 3" key="1">
    <citation type="submission" date="2020-04" db="EMBL/GenBank/DDBJ databases">
        <title>Thermobifida alba genome sequencing and assembly.</title>
        <authorList>
            <person name="Luzics S."/>
            <person name="Horvath B."/>
            <person name="Nagy I."/>
            <person name="Toth A."/>
            <person name="Nagy I."/>
            <person name="Kukolya J."/>
        </authorList>
    </citation>
    <scope>NUCLEOTIDE SEQUENCE [LARGE SCALE GENOMIC DNA]</scope>
    <source>
        <strain evidence="2 3">DSM 43795</strain>
    </source>
</reference>
<keyword evidence="1" id="KW-1133">Transmembrane helix</keyword>
<keyword evidence="1" id="KW-0812">Transmembrane</keyword>
<keyword evidence="1" id="KW-0472">Membrane</keyword>
<sequence>MANRLVETAAPRRAVPRKAVFCAFLAVPALMTGWMRFGHPLWAVAAGVVLVLTFAVAALSHRRHGLFGPRRGVVELYGGPLDGERLDLSGLSEEQLSAGLTLPVRGGGSSRYAPDAAGVLRHVGDG</sequence>
<accession>A0ABY4KXF6</accession>
<gene>
    <name evidence="2" type="ORF">FOF52_01010</name>
</gene>
<feature type="transmembrane region" description="Helical" evidence="1">
    <location>
        <begin position="19"/>
        <end position="35"/>
    </location>
</feature>
<keyword evidence="3" id="KW-1185">Reference proteome</keyword>
<evidence type="ECO:0000313" key="3">
    <source>
        <dbReference type="Proteomes" id="UP000832041"/>
    </source>
</evidence>
<evidence type="ECO:0000256" key="1">
    <source>
        <dbReference type="SAM" id="Phobius"/>
    </source>
</evidence>